<comment type="caution">
    <text evidence="8">The sequence shown here is derived from an EMBL/GenBank/DDBJ whole genome shotgun (WGS) entry which is preliminary data.</text>
</comment>
<keyword evidence="9" id="KW-1185">Reference proteome</keyword>
<evidence type="ECO:0000259" key="7">
    <source>
        <dbReference type="Pfam" id="PF20877"/>
    </source>
</evidence>
<dbReference type="STRING" id="1035309.A0A2C5XJM0"/>
<dbReference type="Pfam" id="PF04547">
    <property type="entry name" value="Anoctamin"/>
    <property type="match status" value="1"/>
</dbReference>
<evidence type="ECO:0000313" key="8">
    <source>
        <dbReference type="EMBL" id="PHH55774.1"/>
    </source>
</evidence>
<keyword evidence="3 5" id="KW-1133">Transmembrane helix</keyword>
<dbReference type="InterPro" id="IPR007632">
    <property type="entry name" value="Anoctamin"/>
</dbReference>
<name>A0A2C5XJM0_9PEZI</name>
<gene>
    <name evidence="8" type="primary">pi030</name>
    <name evidence="8" type="ORF">CFIMG_000233RA</name>
</gene>
<accession>A0A2C5XJM0</accession>
<evidence type="ECO:0000256" key="5">
    <source>
        <dbReference type="SAM" id="Phobius"/>
    </source>
</evidence>
<feature type="domain" description="Anoctamin transmembrane" evidence="6">
    <location>
        <begin position="181"/>
        <end position="678"/>
    </location>
</feature>
<feature type="transmembrane region" description="Helical" evidence="5">
    <location>
        <begin position="637"/>
        <end position="656"/>
    </location>
</feature>
<organism evidence="8 9">
    <name type="scientific">Ceratocystis fimbriata CBS 114723</name>
    <dbReference type="NCBI Taxonomy" id="1035309"/>
    <lineage>
        <taxon>Eukaryota</taxon>
        <taxon>Fungi</taxon>
        <taxon>Dikarya</taxon>
        <taxon>Ascomycota</taxon>
        <taxon>Pezizomycotina</taxon>
        <taxon>Sordariomycetes</taxon>
        <taxon>Hypocreomycetidae</taxon>
        <taxon>Microascales</taxon>
        <taxon>Ceratocystidaceae</taxon>
        <taxon>Ceratocystis</taxon>
    </lineage>
</organism>
<comment type="subcellular location">
    <subcellularLocation>
        <location evidence="1">Membrane</location>
        <topology evidence="1">Multi-pass membrane protein</topology>
    </subcellularLocation>
</comment>
<dbReference type="GO" id="GO:0005254">
    <property type="term" value="F:chloride channel activity"/>
    <property type="evidence" value="ECO:0007669"/>
    <property type="project" value="TreeGrafter"/>
</dbReference>
<feature type="transmembrane region" description="Helical" evidence="5">
    <location>
        <begin position="564"/>
        <end position="588"/>
    </location>
</feature>
<dbReference type="Pfam" id="PF20877">
    <property type="entry name" value="Anoctamin_N"/>
    <property type="match status" value="1"/>
</dbReference>
<evidence type="ECO:0000256" key="4">
    <source>
        <dbReference type="ARBA" id="ARBA00023136"/>
    </source>
</evidence>
<dbReference type="PANTHER" id="PTHR12308">
    <property type="entry name" value="ANOCTAMIN"/>
    <property type="match status" value="1"/>
</dbReference>
<dbReference type="EMBL" id="APWK03000008">
    <property type="protein sequence ID" value="PHH55774.1"/>
    <property type="molecule type" value="Genomic_DNA"/>
</dbReference>
<feature type="domain" description="Anoctamin alpha-beta plait" evidence="7">
    <location>
        <begin position="21"/>
        <end position="148"/>
    </location>
</feature>
<dbReference type="Proteomes" id="UP000222788">
    <property type="component" value="Unassembled WGS sequence"/>
</dbReference>
<dbReference type="AlphaFoldDB" id="A0A2C5XJM0"/>
<evidence type="ECO:0000313" key="9">
    <source>
        <dbReference type="Proteomes" id="UP000222788"/>
    </source>
</evidence>
<evidence type="ECO:0000256" key="2">
    <source>
        <dbReference type="ARBA" id="ARBA00022692"/>
    </source>
</evidence>
<dbReference type="InterPro" id="IPR049456">
    <property type="entry name" value="Anoctamin_N_fung"/>
</dbReference>
<proteinExistence type="predicted"/>
<keyword evidence="2 5" id="KW-0812">Transmembrane</keyword>
<feature type="transmembrane region" description="Helical" evidence="5">
    <location>
        <begin position="331"/>
        <end position="358"/>
    </location>
</feature>
<dbReference type="GO" id="GO:0016020">
    <property type="term" value="C:membrane"/>
    <property type="evidence" value="ECO:0007669"/>
    <property type="project" value="UniProtKB-SubCell"/>
</dbReference>
<dbReference type="PANTHER" id="PTHR12308:SF73">
    <property type="entry name" value="ANOCTAMIN"/>
    <property type="match status" value="1"/>
</dbReference>
<feature type="transmembrane region" description="Helical" evidence="5">
    <location>
        <begin position="442"/>
        <end position="462"/>
    </location>
</feature>
<feature type="transmembrane region" description="Helical" evidence="5">
    <location>
        <begin position="517"/>
        <end position="540"/>
    </location>
</feature>
<keyword evidence="4 5" id="KW-0472">Membrane</keyword>
<protein>
    <submittedName>
        <fullName evidence="8">Pi030 protein</fullName>
    </submittedName>
</protein>
<feature type="transmembrane region" description="Helical" evidence="5">
    <location>
        <begin position="293"/>
        <end position="311"/>
    </location>
</feature>
<sequence length="793" mass="89073">MPSFKTFYSEDPPEGYSSNLGVDYVILYKVPENGSEKAEAEASYVQLIKQLTSIGLATEVRPGEPGTLLIFVKVASGQLFSDQVYRARLADWLHGVRATAPSQELSEAFRQERVTPAERLRLVHRMLVKPRNEGGAGITPGTGTWRFVDSLFPLHNHVLNRHWLQRFSTIYLLEAADLDEIRDELGEGVAYYFEFIQTYFVFLIFPAALGLGAWLLLGQFSWIYAAACSVWSVVFFEYWKQKEVDLAVRWGTRGVSKIQLDRSQFIFDREDVDPVTGEPVKVYSPFKRLGTQLLQIPFALACVVVLGGLIVTCNSLEIFINEVYDGPFKQYLGLLPTILLSGLTPTFSVILTAIATKLTNMENYQTETAHQAALIQKEFVLNFMTSYMAAFFTSFVYTPFGHVIAPFLTFWHNVASTMTMGNFQIKAHEFTVNPRRISDQMFFFTVTAQIISLATEVIVPYIKRKVFKTVKEYKYEKDAIQQQAAGEDDKFIARVQAEAELEVYDVNVDYREMVIQYGYLSLFSVAWPLAACCFLVNNWIELRSDALKITVGSRRPIPWRTDSIGPWVNALGFLSWLGSITSAAIVYLCSNSTSATGTAMPDMAENTTSATTPSLHGLDETGELTIRVSTVEHSSDFTAWGLLLMILLAEHLYLAMQILVRYVMSKLDSPGLQKERKERFQMKKRMLLSTATTLEASSGFSTAEDLSSAQPSLANATGGTSLKNGVPGIEESERIIRNELDKDIGRAERRGQKIPEEVFWHKHQTMAETIEAGRSLIMDMKSGATAEDTKKEL</sequence>
<reference evidence="8 9" key="2">
    <citation type="journal article" date="2013" name="IMA Fungus">
        <title>IMA Genome-F 1: Ceratocystis fimbriata: Draft nuclear genome sequence for the plant pathogen, Ceratocystis fimbriata.</title>
        <authorList>
            <person name="Wilken P.M."/>
            <person name="Steenkamp E.T."/>
            <person name="Wingfield M.J."/>
            <person name="de Beer Z.W."/>
            <person name="Wingfield B.D."/>
        </authorList>
    </citation>
    <scope>NUCLEOTIDE SEQUENCE [LARGE SCALE GENOMIC DNA]</scope>
    <source>
        <strain evidence="8 9">CBS 114723</strain>
    </source>
</reference>
<evidence type="ECO:0000259" key="6">
    <source>
        <dbReference type="Pfam" id="PF04547"/>
    </source>
</evidence>
<reference evidence="8 9" key="1">
    <citation type="journal article" date="2013" name="Fungal Biol.">
        <title>Analysis of microsatellite markers in the genome of the plant pathogen Ceratocystis fimbriata.</title>
        <authorList>
            <person name="Simpson M.C."/>
            <person name="Wilken P.M."/>
            <person name="Coetzee M.P."/>
            <person name="Wingfield M.J."/>
            <person name="Wingfield B.D."/>
        </authorList>
    </citation>
    <scope>NUCLEOTIDE SEQUENCE [LARGE SCALE GENOMIC DNA]</scope>
    <source>
        <strain evidence="8 9">CBS 114723</strain>
    </source>
</reference>
<dbReference type="GO" id="GO:0032541">
    <property type="term" value="C:cortical endoplasmic reticulum"/>
    <property type="evidence" value="ECO:0007669"/>
    <property type="project" value="TreeGrafter"/>
</dbReference>
<feature type="transmembrane region" description="Helical" evidence="5">
    <location>
        <begin position="379"/>
        <end position="397"/>
    </location>
</feature>
<feature type="transmembrane region" description="Helical" evidence="5">
    <location>
        <begin position="199"/>
        <end position="216"/>
    </location>
</feature>
<evidence type="ECO:0000256" key="3">
    <source>
        <dbReference type="ARBA" id="ARBA00022989"/>
    </source>
</evidence>
<evidence type="ECO:0000256" key="1">
    <source>
        <dbReference type="ARBA" id="ARBA00004141"/>
    </source>
</evidence>
<dbReference type="InterPro" id="IPR049452">
    <property type="entry name" value="Anoctamin_TM"/>
</dbReference>
<dbReference type="OrthoDB" id="296386at2759"/>